<dbReference type="EMBL" id="KN838541">
    <property type="protein sequence ID" value="KIK08773.1"/>
    <property type="molecule type" value="Genomic_DNA"/>
</dbReference>
<feature type="non-terminal residue" evidence="1">
    <location>
        <position position="1"/>
    </location>
</feature>
<dbReference type="OrthoDB" id="10408579at2759"/>
<proteinExistence type="predicted"/>
<evidence type="ECO:0000313" key="1">
    <source>
        <dbReference type="EMBL" id="KIK08773.1"/>
    </source>
</evidence>
<dbReference type="HOGENOM" id="CLU_2498235_0_0_1"/>
<gene>
    <name evidence="1" type="ORF">K443DRAFT_84398</name>
</gene>
<sequence length="93" mass="10693">TSHPPILLPPMSWNIFYEIASLLHSTLALQCYLFFPRHPILAYLPHASPTSIHCSHFVFIIIICITRCHTRSLVTPHCNHTWVDQNPAISTKY</sequence>
<dbReference type="Proteomes" id="UP000054477">
    <property type="component" value="Unassembled WGS sequence"/>
</dbReference>
<protein>
    <submittedName>
        <fullName evidence="1">Uncharacterized protein</fullName>
    </submittedName>
</protein>
<accession>A0A0C9YL14</accession>
<keyword evidence="2" id="KW-1185">Reference proteome</keyword>
<evidence type="ECO:0000313" key="2">
    <source>
        <dbReference type="Proteomes" id="UP000054477"/>
    </source>
</evidence>
<organism evidence="1 2">
    <name type="scientific">Laccaria amethystina LaAM-08-1</name>
    <dbReference type="NCBI Taxonomy" id="1095629"/>
    <lineage>
        <taxon>Eukaryota</taxon>
        <taxon>Fungi</taxon>
        <taxon>Dikarya</taxon>
        <taxon>Basidiomycota</taxon>
        <taxon>Agaricomycotina</taxon>
        <taxon>Agaricomycetes</taxon>
        <taxon>Agaricomycetidae</taxon>
        <taxon>Agaricales</taxon>
        <taxon>Agaricineae</taxon>
        <taxon>Hydnangiaceae</taxon>
        <taxon>Laccaria</taxon>
    </lineage>
</organism>
<dbReference type="AlphaFoldDB" id="A0A0C9YL14"/>
<reference evidence="2" key="2">
    <citation type="submission" date="2015-01" db="EMBL/GenBank/DDBJ databases">
        <title>Evolutionary Origins and Diversification of the Mycorrhizal Mutualists.</title>
        <authorList>
            <consortium name="DOE Joint Genome Institute"/>
            <consortium name="Mycorrhizal Genomics Consortium"/>
            <person name="Kohler A."/>
            <person name="Kuo A."/>
            <person name="Nagy L.G."/>
            <person name="Floudas D."/>
            <person name="Copeland A."/>
            <person name="Barry K.W."/>
            <person name="Cichocki N."/>
            <person name="Veneault-Fourrey C."/>
            <person name="LaButti K."/>
            <person name="Lindquist E.A."/>
            <person name="Lipzen A."/>
            <person name="Lundell T."/>
            <person name="Morin E."/>
            <person name="Murat C."/>
            <person name="Riley R."/>
            <person name="Ohm R."/>
            <person name="Sun H."/>
            <person name="Tunlid A."/>
            <person name="Henrissat B."/>
            <person name="Grigoriev I.V."/>
            <person name="Hibbett D.S."/>
            <person name="Martin F."/>
        </authorList>
    </citation>
    <scope>NUCLEOTIDE SEQUENCE [LARGE SCALE GENOMIC DNA]</scope>
    <source>
        <strain evidence="2">LaAM-08-1</strain>
    </source>
</reference>
<reference evidence="1 2" key="1">
    <citation type="submission" date="2014-04" db="EMBL/GenBank/DDBJ databases">
        <authorList>
            <consortium name="DOE Joint Genome Institute"/>
            <person name="Kuo A."/>
            <person name="Kohler A."/>
            <person name="Nagy L.G."/>
            <person name="Floudas D."/>
            <person name="Copeland A."/>
            <person name="Barry K.W."/>
            <person name="Cichocki N."/>
            <person name="Veneault-Fourrey C."/>
            <person name="LaButti K."/>
            <person name="Lindquist E.A."/>
            <person name="Lipzen A."/>
            <person name="Lundell T."/>
            <person name="Morin E."/>
            <person name="Murat C."/>
            <person name="Sun H."/>
            <person name="Tunlid A."/>
            <person name="Henrissat B."/>
            <person name="Grigoriev I.V."/>
            <person name="Hibbett D.S."/>
            <person name="Martin F."/>
            <person name="Nordberg H.P."/>
            <person name="Cantor M.N."/>
            <person name="Hua S.X."/>
        </authorList>
    </citation>
    <scope>NUCLEOTIDE SEQUENCE [LARGE SCALE GENOMIC DNA]</scope>
    <source>
        <strain evidence="1 2">LaAM-08-1</strain>
    </source>
</reference>
<name>A0A0C9YL14_9AGAR</name>